<feature type="region of interest" description="Disordered" evidence="1">
    <location>
        <begin position="602"/>
        <end position="658"/>
    </location>
</feature>
<feature type="compositionally biased region" description="Polar residues" evidence="1">
    <location>
        <begin position="48"/>
        <end position="61"/>
    </location>
</feature>
<feature type="compositionally biased region" description="Polar residues" evidence="1">
    <location>
        <begin position="602"/>
        <end position="622"/>
    </location>
</feature>
<feature type="region of interest" description="Disordered" evidence="1">
    <location>
        <begin position="183"/>
        <end position="204"/>
    </location>
</feature>
<gene>
    <name evidence="2" type="ORF">ECPE_LOCUS13541</name>
</gene>
<accession>A0A183B2V6</accession>
<feature type="region of interest" description="Disordered" evidence="1">
    <location>
        <begin position="48"/>
        <end position="69"/>
    </location>
</feature>
<organism evidence="4">
    <name type="scientific">Echinostoma caproni</name>
    <dbReference type="NCBI Taxonomy" id="27848"/>
    <lineage>
        <taxon>Eukaryota</taxon>
        <taxon>Metazoa</taxon>
        <taxon>Spiralia</taxon>
        <taxon>Lophotrochozoa</taxon>
        <taxon>Platyhelminthes</taxon>
        <taxon>Trematoda</taxon>
        <taxon>Digenea</taxon>
        <taxon>Plagiorchiida</taxon>
        <taxon>Echinostomata</taxon>
        <taxon>Echinostomatoidea</taxon>
        <taxon>Echinostomatidae</taxon>
        <taxon>Echinostoma</taxon>
    </lineage>
</organism>
<keyword evidence="3" id="KW-1185">Reference proteome</keyword>
<reference evidence="4" key="1">
    <citation type="submission" date="2016-06" db="UniProtKB">
        <authorList>
            <consortium name="WormBaseParasite"/>
        </authorList>
    </citation>
    <scope>IDENTIFICATION</scope>
</reference>
<dbReference type="OrthoDB" id="10064600at2759"/>
<evidence type="ECO:0000256" key="1">
    <source>
        <dbReference type="SAM" id="MobiDB-lite"/>
    </source>
</evidence>
<protein>
    <submittedName>
        <fullName evidence="4">RUN domain-containing protein</fullName>
    </submittedName>
</protein>
<proteinExistence type="predicted"/>
<dbReference type="Proteomes" id="UP000272942">
    <property type="component" value="Unassembled WGS sequence"/>
</dbReference>
<evidence type="ECO:0000313" key="2">
    <source>
        <dbReference type="EMBL" id="VDP90813.1"/>
    </source>
</evidence>
<reference evidence="2 3" key="2">
    <citation type="submission" date="2018-11" db="EMBL/GenBank/DDBJ databases">
        <authorList>
            <consortium name="Pathogen Informatics"/>
        </authorList>
    </citation>
    <scope>NUCLEOTIDE SEQUENCE [LARGE SCALE GENOMIC DNA]</scope>
    <source>
        <strain evidence="2 3">Egypt</strain>
    </source>
</reference>
<dbReference type="WBParaSite" id="ECPE_0001358001-mRNA-1">
    <property type="protein sequence ID" value="ECPE_0001358001-mRNA-1"/>
    <property type="gene ID" value="ECPE_0001358001"/>
</dbReference>
<evidence type="ECO:0000313" key="4">
    <source>
        <dbReference type="WBParaSite" id="ECPE_0001358001-mRNA-1"/>
    </source>
</evidence>
<evidence type="ECO:0000313" key="3">
    <source>
        <dbReference type="Proteomes" id="UP000272942"/>
    </source>
</evidence>
<dbReference type="EMBL" id="UZAN01055343">
    <property type="protein sequence ID" value="VDP90813.1"/>
    <property type="molecule type" value="Genomic_DNA"/>
</dbReference>
<name>A0A183B2V6_9TREM</name>
<feature type="compositionally biased region" description="Basic and acidic residues" evidence="1">
    <location>
        <begin position="193"/>
        <end position="203"/>
    </location>
</feature>
<feature type="compositionally biased region" description="Basic and acidic residues" evidence="1">
    <location>
        <begin position="628"/>
        <end position="643"/>
    </location>
</feature>
<dbReference type="AlphaFoldDB" id="A0A183B2V6"/>
<sequence length="706" mass="77723">MMQIEFVDTNSLGHTDQISAVLQPAFASRPSGSDENVFIWPRRSTDFRSSSLRNPTPSEPANTLGDPFTPGLAIHSLEDALHQPYSTGASSDRFTNHTFSLTSRYIQPNIFGGSSLSQFHPRSALMALPNVDQAAGTAADPSSNADDFIELDLCSRSVPYMLDGDGSDHEMYSLRQLPLQFSRPDSGPLGRTDQAHHESESDAHGLLANRNSSSLCTTDRLSCVLFSSMIGPINALPQVLDDISSNCRQRILTGLRENTRRTRKGLRLLHRCGLEDLCASLYGLRNIETNLISVHQPTLEAPAVSRSSSAASTTVQAVFSYMDSSVIRSSSFTSAALVSPRRSTVPRDYFQSGELCTHLCDREISWPSPNQNNCLVNYILSCSHLGSSLLCPNFSSLSHLGSVQMEPHISTPWVTVSSHLSAADWRRGCASKLVDLLTSHSSCASKSSRTTVSRLVAGRFLMGVHAWRTVWPYPISMASRARISKIRGHSLCEELIEWISAWIQRGAVIVLAQLVVDTSDSRPTSDMNGITANELLWCHRVIYGVSQKSEIYLSNPTELVPVNNILLELSRQTTLRLSKSTLDELWAEHLSYVRPSSPVSSQLSVKKVSASTNDPSSSNNGISHLRASAREVTRTNRDSERRQVVGTGNMDGGGLNDRDEQLNERIRSDDDQSTIPIESHPHRFCVGDFSPLACQPDPRWNEMNVL</sequence>